<dbReference type="OrthoDB" id="5431540at2"/>
<feature type="chain" id="PRO_5012385645" evidence="1">
    <location>
        <begin position="22"/>
        <end position="182"/>
    </location>
</feature>
<feature type="signal peptide" evidence="1">
    <location>
        <begin position="1"/>
        <end position="21"/>
    </location>
</feature>
<sequence>MIRAGLLLVLLPFSISLTAQKSEEKVEWDSERPLVWSDFKATPVDSLSYSANTNSGLSFNWNYSTAGGKPDLKFEVFTYFYPLLSWVKKDSNNSAYLLAHEQLHFDISELHVRILRKALYNYEIGRTIRRDLKSIYNRIESEREAMQNKFDRESSHGENRNAQQLWRNKISHELELLREYQD</sequence>
<dbReference type="AlphaFoldDB" id="A0A1L3J4A8"/>
<protein>
    <submittedName>
        <fullName evidence="2">DUF922 domain-containing protein</fullName>
    </submittedName>
</protein>
<dbReference type="KEGG" id="grl:LPB144_05730"/>
<name>A0A1L3J4A8_9FLAO</name>
<dbReference type="InterPro" id="IPR010321">
    <property type="entry name" value="DUF922"/>
</dbReference>
<keyword evidence="3" id="KW-1185">Reference proteome</keyword>
<accession>A0A1L3J4A8</accession>
<reference evidence="2 3" key="1">
    <citation type="submission" date="2016-11" db="EMBL/GenBank/DDBJ databases">
        <title>Gramella sp. LPB0144 isolated from marine environment.</title>
        <authorList>
            <person name="Kim E."/>
            <person name="Yi H."/>
        </authorList>
    </citation>
    <scope>NUCLEOTIDE SEQUENCE [LARGE SCALE GENOMIC DNA]</scope>
    <source>
        <strain evidence="2 3">LPB0144</strain>
    </source>
</reference>
<dbReference type="Proteomes" id="UP000182510">
    <property type="component" value="Chromosome"/>
</dbReference>
<keyword evidence="1" id="KW-0732">Signal</keyword>
<evidence type="ECO:0000256" key="1">
    <source>
        <dbReference type="SAM" id="SignalP"/>
    </source>
</evidence>
<evidence type="ECO:0000313" key="3">
    <source>
        <dbReference type="Proteomes" id="UP000182510"/>
    </source>
</evidence>
<evidence type="ECO:0000313" key="2">
    <source>
        <dbReference type="EMBL" id="APG59940.1"/>
    </source>
</evidence>
<proteinExistence type="predicted"/>
<dbReference type="Pfam" id="PF06037">
    <property type="entry name" value="DUF922"/>
    <property type="match status" value="1"/>
</dbReference>
<organism evidence="2 3">
    <name type="scientific">Christiangramia salexigens</name>
    <dbReference type="NCBI Taxonomy" id="1913577"/>
    <lineage>
        <taxon>Bacteria</taxon>
        <taxon>Pseudomonadati</taxon>
        <taxon>Bacteroidota</taxon>
        <taxon>Flavobacteriia</taxon>
        <taxon>Flavobacteriales</taxon>
        <taxon>Flavobacteriaceae</taxon>
        <taxon>Christiangramia</taxon>
    </lineage>
</organism>
<dbReference type="STRING" id="1913577.LPB144_05730"/>
<gene>
    <name evidence="2" type="ORF">LPB144_05730</name>
</gene>
<dbReference type="EMBL" id="CP018153">
    <property type="protein sequence ID" value="APG59940.1"/>
    <property type="molecule type" value="Genomic_DNA"/>
</dbReference>
<dbReference type="RefSeq" id="WP_072552590.1">
    <property type="nucleotide sequence ID" value="NZ_CP018153.1"/>
</dbReference>